<keyword evidence="4" id="KW-1185">Reference proteome</keyword>
<evidence type="ECO:0000256" key="2">
    <source>
        <dbReference type="SAM" id="Phobius"/>
    </source>
</evidence>
<feature type="transmembrane region" description="Helical" evidence="2">
    <location>
        <begin position="196"/>
        <end position="219"/>
    </location>
</feature>
<evidence type="ECO:0000313" key="3">
    <source>
        <dbReference type="EMBL" id="OJG47159.1"/>
    </source>
</evidence>
<sequence length="426" mass="45215">MNKLKTMKISGISLPLYVFFMVVIFGAIALDKLPLNMVGITLLLVALGHLLYFIGEKLPIMNSYLGGGSVFTLLGATLLASFNIVPTKVIDAVSSFMGGGFGFLDFYIAALICGSILGMNRNLLVKASTKFIPVALITMVVGFFAVGLVGMLLGNGFADSVMYVSLPMMSGGMGAGITPLSQIYADGLAHGNQAAIFSQLAPAVTFGNILAIIGALFIAKVFAKTKYNGHGTLINATKEELEKPKITLDAQQIGVGMLFSFSLLIVGAILNNFFPKIHEYAFMIVIVFILKALNVVPKKLEDSVVMFNNVIMTNLTHAVLAGIGLALIDLSTLASAFTWQFVVLCLTSVVSMGAASWFFGKLLGMYPVETSIGAGMINNSMGGTGNIAVLSASERMEMIAFAQMANRLCGAIVLILGGILIRFFYA</sequence>
<dbReference type="PIRSF" id="PIRSF005348">
    <property type="entry name" value="YxkH"/>
    <property type="match status" value="1"/>
</dbReference>
<keyword evidence="1" id="KW-1003">Cell membrane</keyword>
<protein>
    <submittedName>
        <fullName evidence="3">CCS family citrate carrier protein</fullName>
    </submittedName>
</protein>
<feature type="transmembrane region" description="Helical" evidence="2">
    <location>
        <begin position="12"/>
        <end position="30"/>
    </location>
</feature>
<comment type="subcellular location">
    <subcellularLocation>
        <location evidence="1">Cell membrane</location>
    </subcellularLocation>
</comment>
<keyword evidence="2" id="KW-0812">Transmembrane</keyword>
<dbReference type="OrthoDB" id="8584824at2"/>
<dbReference type="PANTHER" id="PTHR40033:SF1">
    <property type="entry name" value="CITRATE-SODIUM SYMPORTER"/>
    <property type="match status" value="1"/>
</dbReference>
<feature type="transmembrane region" description="Helical" evidence="2">
    <location>
        <begin position="405"/>
        <end position="425"/>
    </location>
</feature>
<evidence type="ECO:0000313" key="4">
    <source>
        <dbReference type="Proteomes" id="UP000182077"/>
    </source>
</evidence>
<dbReference type="InterPro" id="IPR004679">
    <property type="entry name" value="2-OHcarboxylate_transport"/>
</dbReference>
<keyword evidence="1" id="KW-0813">Transport</keyword>
<dbReference type="Pfam" id="PF03390">
    <property type="entry name" value="2HCT"/>
    <property type="match status" value="1"/>
</dbReference>
<keyword evidence="1 2" id="KW-0472">Membrane</keyword>
<dbReference type="GO" id="GO:0015293">
    <property type="term" value="F:symporter activity"/>
    <property type="evidence" value="ECO:0007669"/>
    <property type="project" value="UniProtKB-UniRule"/>
</dbReference>
<comment type="similarity">
    <text evidence="1">Belongs to the 2-hydroxycarboxylate transporter (2-HCT) (TC 2.A.24) family.</text>
</comment>
<organism evidence="3 4">
    <name type="scientific">Enterococcus hermanniensis</name>
    <dbReference type="NCBI Taxonomy" id="249189"/>
    <lineage>
        <taxon>Bacteria</taxon>
        <taxon>Bacillati</taxon>
        <taxon>Bacillota</taxon>
        <taxon>Bacilli</taxon>
        <taxon>Lactobacillales</taxon>
        <taxon>Enterococcaceae</taxon>
        <taxon>Enterococcus</taxon>
    </lineage>
</organism>
<keyword evidence="1" id="KW-0769">Symport</keyword>
<feature type="transmembrane region" description="Helical" evidence="2">
    <location>
        <begin position="304"/>
        <end position="327"/>
    </location>
</feature>
<feature type="transmembrane region" description="Helical" evidence="2">
    <location>
        <begin position="280"/>
        <end position="297"/>
    </location>
</feature>
<gene>
    <name evidence="3" type="ORF">RV04_GL000406</name>
</gene>
<dbReference type="STRING" id="249189.RV04_GL000406"/>
<dbReference type="PANTHER" id="PTHR40033">
    <property type="entry name" value="NA(+)-MALATE SYMPORTER"/>
    <property type="match status" value="1"/>
</dbReference>
<evidence type="ECO:0000256" key="1">
    <source>
        <dbReference type="PIRNR" id="PIRNR005348"/>
    </source>
</evidence>
<dbReference type="Proteomes" id="UP000182077">
    <property type="component" value="Unassembled WGS sequence"/>
</dbReference>
<dbReference type="AlphaFoldDB" id="A0A1L8TS63"/>
<proteinExistence type="inferred from homology"/>
<dbReference type="GO" id="GO:0008514">
    <property type="term" value="F:organic anion transmembrane transporter activity"/>
    <property type="evidence" value="ECO:0007669"/>
    <property type="project" value="InterPro"/>
</dbReference>
<feature type="transmembrane region" description="Helical" evidence="2">
    <location>
        <begin position="64"/>
        <end position="84"/>
    </location>
</feature>
<reference evidence="3 4" key="1">
    <citation type="submission" date="2014-12" db="EMBL/GenBank/DDBJ databases">
        <title>Draft genome sequences of 29 type strains of Enterococci.</title>
        <authorList>
            <person name="Zhong Z."/>
            <person name="Sun Z."/>
            <person name="Liu W."/>
            <person name="Zhang W."/>
            <person name="Zhang H."/>
        </authorList>
    </citation>
    <scope>NUCLEOTIDE SEQUENCE [LARGE SCALE GENOMIC DNA]</scope>
    <source>
        <strain evidence="3 4">DSM 17122</strain>
    </source>
</reference>
<accession>A0A1L8TS63</accession>
<feature type="transmembrane region" description="Helical" evidence="2">
    <location>
        <begin position="253"/>
        <end position="274"/>
    </location>
</feature>
<feature type="transmembrane region" description="Helical" evidence="2">
    <location>
        <begin position="96"/>
        <end position="119"/>
    </location>
</feature>
<name>A0A1L8TS63_9ENTE</name>
<feature type="transmembrane region" description="Helical" evidence="2">
    <location>
        <begin position="339"/>
        <end position="359"/>
    </location>
</feature>
<feature type="transmembrane region" description="Helical" evidence="2">
    <location>
        <begin position="131"/>
        <end position="153"/>
    </location>
</feature>
<comment type="caution">
    <text evidence="3">The sequence shown here is derived from an EMBL/GenBank/DDBJ whole genome shotgun (WGS) entry which is preliminary data.</text>
</comment>
<dbReference type="EMBL" id="JXKQ01000001">
    <property type="protein sequence ID" value="OJG47159.1"/>
    <property type="molecule type" value="Genomic_DNA"/>
</dbReference>
<keyword evidence="2" id="KW-1133">Transmembrane helix</keyword>
<feature type="transmembrane region" description="Helical" evidence="2">
    <location>
        <begin position="36"/>
        <end position="55"/>
    </location>
</feature>
<dbReference type="GO" id="GO:0005886">
    <property type="term" value="C:plasma membrane"/>
    <property type="evidence" value="ECO:0007669"/>
    <property type="project" value="UniProtKB-SubCell"/>
</dbReference>
<dbReference type="RefSeq" id="WP_071856803.1">
    <property type="nucleotide sequence ID" value="NZ_JBHSHK010000005.1"/>
</dbReference>